<evidence type="ECO:0000256" key="5">
    <source>
        <dbReference type="ARBA" id="ARBA00022741"/>
    </source>
</evidence>
<sequence length="329" mass="36988">MALTCTDLRGTLPLLAQGKVRDVYTLSSDYLLFVATDRISAYDFIMKNGIPNKGKLLTALSEFWFTTVLKDVGPNHFVSSSMDFLPEKLQKYSPQLKDRSMVVKRLKVLPVEAIVRGYLTGSAWIEYKNFGTVHGIRVPEGMVESQAFEKPLFTPSTKAAQGQHGALNTNLTLLADENIHPDKVVQLLGHKYAKKIEDLSLALYARARDYAVERGIIIADTKFEFGLDEDENVVLVDEILTPGWFFKSSSLDYSCANDGIDSSRFWLASSYQAGRCQDSYDKQFLRDWLTKNGLKGRPGIVMPDEIVVETSKKYHEAYELLTGSGWKET</sequence>
<dbReference type="Gene3D" id="3.30.470.20">
    <property type="entry name" value="ATP-grasp fold, B domain"/>
    <property type="match status" value="1"/>
</dbReference>
<dbReference type="GO" id="GO:0005524">
    <property type="term" value="F:ATP binding"/>
    <property type="evidence" value="ECO:0007669"/>
    <property type="project" value="UniProtKB-KW"/>
</dbReference>
<dbReference type="PROSITE" id="PS01057">
    <property type="entry name" value="SAICAR_SYNTHETASE_1"/>
    <property type="match status" value="1"/>
</dbReference>
<dbReference type="EC" id="6.3.2.6" evidence="2"/>
<dbReference type="UniPathway" id="UPA00074">
    <property type="reaction ID" value="UER00131"/>
</dbReference>
<dbReference type="Gene3D" id="3.30.200.20">
    <property type="entry name" value="Phosphorylase Kinase, domain 1"/>
    <property type="match status" value="1"/>
</dbReference>
<dbReference type="InterPro" id="IPR018236">
    <property type="entry name" value="SAICAR_synthetase_CS"/>
</dbReference>
<dbReference type="GO" id="GO:0004639">
    <property type="term" value="F:phosphoribosylaminoimidazolesuccinocarboxamide synthase activity"/>
    <property type="evidence" value="ECO:0007669"/>
    <property type="project" value="UniProtKB-EC"/>
</dbReference>
<evidence type="ECO:0000313" key="11">
    <source>
        <dbReference type="Proteomes" id="UP001412239"/>
    </source>
</evidence>
<dbReference type="GO" id="GO:0006189">
    <property type="term" value="P:'de novo' IMP biosynthetic process"/>
    <property type="evidence" value="ECO:0007669"/>
    <property type="project" value="UniProtKB-UniPathway"/>
</dbReference>
<dbReference type="EMBL" id="LN890943">
    <property type="protein sequence ID" value="CUS15838.1"/>
    <property type="molecule type" value="Genomic_DNA"/>
</dbReference>
<evidence type="ECO:0000256" key="2">
    <source>
        <dbReference type="ARBA" id="ARBA00012217"/>
    </source>
</evidence>
<keyword evidence="5" id="KW-0547">Nucleotide-binding</keyword>
<dbReference type="PANTHER" id="PTHR43700:SF1">
    <property type="entry name" value="PHOSPHORIBOSYLAMINOIMIDAZOLE-SUCCINOCARBOXAMIDE SYNTHASE"/>
    <property type="match status" value="1"/>
</dbReference>
<dbReference type="HAMAP" id="MF_00137">
    <property type="entry name" value="SAICAR_synth"/>
    <property type="match status" value="1"/>
</dbReference>
<dbReference type="SUPFAM" id="SSF56104">
    <property type="entry name" value="SAICAR synthase-like"/>
    <property type="match status" value="1"/>
</dbReference>
<evidence type="ECO:0000313" key="10">
    <source>
        <dbReference type="EMBL" id="CUS15838.1"/>
    </source>
</evidence>
<dbReference type="Pfam" id="PF01259">
    <property type="entry name" value="SAICAR_synt"/>
    <property type="match status" value="2"/>
</dbReference>
<dbReference type="FunFam" id="3.30.200.20:FF:000392">
    <property type="entry name" value="Phosphoribosylaminoimidazole-succinocarboxamide synthase"/>
    <property type="match status" value="1"/>
</dbReference>
<protein>
    <recommendedName>
        <fullName evidence="3">Phosphoribosylaminoimidazole-succinocarboxamide synthase</fullName>
        <ecNumber evidence="2">6.3.2.6</ecNumber>
    </recommendedName>
    <alternativeName>
        <fullName evidence="8">SAICAR synthetase</fullName>
    </alternativeName>
</protein>
<evidence type="ECO:0000256" key="3">
    <source>
        <dbReference type="ARBA" id="ARBA00016460"/>
    </source>
</evidence>
<evidence type="ECO:0000256" key="8">
    <source>
        <dbReference type="ARBA" id="ARBA00030409"/>
    </source>
</evidence>
<reference evidence="10" key="1">
    <citation type="submission" date="2015-10" db="EMBL/GenBank/DDBJ databases">
        <authorList>
            <person name="Regsiter A."/>
            <person name="william w."/>
        </authorList>
    </citation>
    <scope>NUCLEOTIDE SEQUENCE</scope>
    <source>
        <strain evidence="10">Montdore</strain>
    </source>
</reference>
<keyword evidence="6" id="KW-0658">Purine biosynthesis</keyword>
<dbReference type="CDD" id="cd01414">
    <property type="entry name" value="SAICAR_synt_Sc"/>
    <property type="match status" value="1"/>
</dbReference>
<feature type="domain" description="SAICAR synthetase/ADE2 N-terminal" evidence="9">
    <location>
        <begin position="261"/>
        <end position="293"/>
    </location>
</feature>
<evidence type="ECO:0000259" key="9">
    <source>
        <dbReference type="Pfam" id="PF01259"/>
    </source>
</evidence>
<feature type="domain" description="SAICAR synthetase/ADE2 N-terminal" evidence="9">
    <location>
        <begin position="15"/>
        <end position="242"/>
    </location>
</feature>
<dbReference type="NCBIfam" id="NF010568">
    <property type="entry name" value="PRK13961.1"/>
    <property type="match status" value="1"/>
</dbReference>
<dbReference type="PROSITE" id="PS01058">
    <property type="entry name" value="SAICAR_SYNTHETASE_2"/>
    <property type="match status" value="1"/>
</dbReference>
<organism evidence="10 11">
    <name type="scientific">Tuber aestivum</name>
    <name type="common">summer truffle</name>
    <dbReference type="NCBI Taxonomy" id="59557"/>
    <lineage>
        <taxon>Eukaryota</taxon>
        <taxon>Fungi</taxon>
        <taxon>Dikarya</taxon>
        <taxon>Ascomycota</taxon>
        <taxon>Pezizomycotina</taxon>
        <taxon>Pezizomycetes</taxon>
        <taxon>Pezizales</taxon>
        <taxon>Tuberaceae</taxon>
        <taxon>Tuber</taxon>
    </lineage>
</organism>
<dbReference type="PANTHER" id="PTHR43700">
    <property type="entry name" value="PHOSPHORIBOSYLAMINOIMIDAZOLE-SUCCINOCARBOXAMIDE SYNTHASE"/>
    <property type="match status" value="1"/>
</dbReference>
<dbReference type="AlphaFoldDB" id="A0A292QA47"/>
<gene>
    <name evidence="10" type="ORF">GSTUAT00000115001</name>
</gene>
<evidence type="ECO:0000256" key="6">
    <source>
        <dbReference type="ARBA" id="ARBA00022755"/>
    </source>
</evidence>
<comment type="pathway">
    <text evidence="1">Purine metabolism; IMP biosynthesis via de novo pathway; 5-amino-1-(5-phospho-D-ribosyl)imidazole-4-carboxamide from 5-amino-1-(5-phospho-D-ribosyl)imidazole-4-carboxylate: step 1/2.</text>
</comment>
<keyword evidence="4" id="KW-0436">Ligase</keyword>
<evidence type="ECO:0000256" key="1">
    <source>
        <dbReference type="ARBA" id="ARBA00004672"/>
    </source>
</evidence>
<dbReference type="InterPro" id="IPR028923">
    <property type="entry name" value="SAICAR_synt/ADE2_N"/>
</dbReference>
<evidence type="ECO:0000256" key="4">
    <source>
        <dbReference type="ARBA" id="ARBA00022598"/>
    </source>
</evidence>
<proteinExistence type="inferred from homology"/>
<name>A0A292QA47_9PEZI</name>
<keyword evidence="11" id="KW-1185">Reference proteome</keyword>
<accession>A0A292QA47</accession>
<dbReference type="Proteomes" id="UP001412239">
    <property type="component" value="Unassembled WGS sequence"/>
</dbReference>
<keyword evidence="7" id="KW-0067">ATP-binding</keyword>
<evidence type="ECO:0000256" key="7">
    <source>
        <dbReference type="ARBA" id="ARBA00022840"/>
    </source>
</evidence>
<dbReference type="GO" id="GO:0005737">
    <property type="term" value="C:cytoplasm"/>
    <property type="evidence" value="ECO:0007669"/>
    <property type="project" value="TreeGrafter"/>
</dbReference>